<dbReference type="Proteomes" id="UP000824890">
    <property type="component" value="Unassembled WGS sequence"/>
</dbReference>
<evidence type="ECO:0000313" key="2">
    <source>
        <dbReference type="EMBL" id="KAH0943946.1"/>
    </source>
</evidence>
<dbReference type="Gene3D" id="3.10.20.90">
    <property type="entry name" value="Phosphatidylinositol 3-kinase Catalytic Subunit, Chain A, domain 1"/>
    <property type="match status" value="1"/>
</dbReference>
<sequence>MAASRLQMEGDDECGRNVGRLLMLYMALELYDESGSKVAALSDDSRPLDAFSETFWLHIVDLDPSSVTTGGWLEDTSLVETYNISDKDTMLNELVNSFRKLKEKRVSQNPAASEVKMNEDFMEDLCANIKFGDYPERDPFEEDEI</sequence>
<protein>
    <recommendedName>
        <fullName evidence="1">Ubiquitin-like domain-containing protein</fullName>
    </recommendedName>
</protein>
<proteinExistence type="predicted"/>
<reference evidence="2 3" key="1">
    <citation type="submission" date="2021-05" db="EMBL/GenBank/DDBJ databases">
        <title>Genome Assembly of Synthetic Allotetraploid Brassica napus Reveals Homoeologous Exchanges between Subgenomes.</title>
        <authorList>
            <person name="Davis J.T."/>
        </authorList>
    </citation>
    <scope>NUCLEOTIDE SEQUENCE [LARGE SCALE GENOMIC DNA]</scope>
    <source>
        <strain evidence="3">cv. Da-Ae</strain>
        <tissue evidence="2">Seedling</tissue>
    </source>
</reference>
<evidence type="ECO:0000259" key="1">
    <source>
        <dbReference type="Pfam" id="PF14560"/>
    </source>
</evidence>
<comment type="caution">
    <text evidence="2">The sequence shown here is derived from an EMBL/GenBank/DDBJ whole genome shotgun (WGS) entry which is preliminary data.</text>
</comment>
<gene>
    <name evidence="2" type="ORF">HID58_003583</name>
</gene>
<dbReference type="EMBL" id="JAGKQM010000001">
    <property type="protein sequence ID" value="KAH0943946.1"/>
    <property type="molecule type" value="Genomic_DNA"/>
</dbReference>
<evidence type="ECO:0000313" key="3">
    <source>
        <dbReference type="Proteomes" id="UP000824890"/>
    </source>
</evidence>
<accession>A0ABQ8EQT6</accession>
<organism evidence="2 3">
    <name type="scientific">Brassica napus</name>
    <name type="common">Rape</name>
    <dbReference type="NCBI Taxonomy" id="3708"/>
    <lineage>
        <taxon>Eukaryota</taxon>
        <taxon>Viridiplantae</taxon>
        <taxon>Streptophyta</taxon>
        <taxon>Embryophyta</taxon>
        <taxon>Tracheophyta</taxon>
        <taxon>Spermatophyta</taxon>
        <taxon>Magnoliopsida</taxon>
        <taxon>eudicotyledons</taxon>
        <taxon>Gunneridae</taxon>
        <taxon>Pentapetalae</taxon>
        <taxon>rosids</taxon>
        <taxon>malvids</taxon>
        <taxon>Brassicales</taxon>
        <taxon>Brassicaceae</taxon>
        <taxon>Brassiceae</taxon>
        <taxon>Brassica</taxon>
    </lineage>
</organism>
<dbReference type="Pfam" id="PF14560">
    <property type="entry name" value="Ubiquitin_2"/>
    <property type="match status" value="1"/>
</dbReference>
<name>A0ABQ8EQT6_BRANA</name>
<keyword evidence="3" id="KW-1185">Reference proteome</keyword>
<dbReference type="InterPro" id="IPR000626">
    <property type="entry name" value="Ubiquitin-like_dom"/>
</dbReference>
<feature type="domain" description="Ubiquitin-like" evidence="1">
    <location>
        <begin position="25"/>
        <end position="66"/>
    </location>
</feature>